<accession>A0ACB6Z8R5</accession>
<evidence type="ECO:0000313" key="1">
    <source>
        <dbReference type="EMBL" id="KAF9645932.1"/>
    </source>
</evidence>
<dbReference type="EMBL" id="MU118073">
    <property type="protein sequence ID" value="KAF9645932.1"/>
    <property type="molecule type" value="Genomic_DNA"/>
</dbReference>
<protein>
    <submittedName>
        <fullName evidence="1">Uncharacterized protein</fullName>
    </submittedName>
</protein>
<reference evidence="1" key="2">
    <citation type="journal article" date="2020" name="Nat. Commun.">
        <title>Large-scale genome sequencing of mycorrhizal fungi provides insights into the early evolution of symbiotic traits.</title>
        <authorList>
            <person name="Miyauchi S."/>
            <person name="Kiss E."/>
            <person name="Kuo A."/>
            <person name="Drula E."/>
            <person name="Kohler A."/>
            <person name="Sanchez-Garcia M."/>
            <person name="Morin E."/>
            <person name="Andreopoulos B."/>
            <person name="Barry K.W."/>
            <person name="Bonito G."/>
            <person name="Buee M."/>
            <person name="Carver A."/>
            <person name="Chen C."/>
            <person name="Cichocki N."/>
            <person name="Clum A."/>
            <person name="Culley D."/>
            <person name="Crous P.W."/>
            <person name="Fauchery L."/>
            <person name="Girlanda M."/>
            <person name="Hayes R.D."/>
            <person name="Keri Z."/>
            <person name="LaButti K."/>
            <person name="Lipzen A."/>
            <person name="Lombard V."/>
            <person name="Magnuson J."/>
            <person name="Maillard F."/>
            <person name="Murat C."/>
            <person name="Nolan M."/>
            <person name="Ohm R.A."/>
            <person name="Pangilinan J."/>
            <person name="Pereira M.F."/>
            <person name="Perotto S."/>
            <person name="Peter M."/>
            <person name="Pfister S."/>
            <person name="Riley R."/>
            <person name="Sitrit Y."/>
            <person name="Stielow J.B."/>
            <person name="Szollosi G."/>
            <person name="Zifcakova L."/>
            <person name="Stursova M."/>
            <person name="Spatafora J.W."/>
            <person name="Tedersoo L."/>
            <person name="Vaario L.M."/>
            <person name="Yamada A."/>
            <person name="Yan M."/>
            <person name="Wang P."/>
            <person name="Xu J."/>
            <person name="Bruns T."/>
            <person name="Baldrian P."/>
            <person name="Vilgalys R."/>
            <person name="Dunand C."/>
            <person name="Henrissat B."/>
            <person name="Grigoriev I.V."/>
            <person name="Hibbett D."/>
            <person name="Nagy L.G."/>
            <person name="Martin F.M."/>
        </authorList>
    </citation>
    <scope>NUCLEOTIDE SEQUENCE</scope>
    <source>
        <strain evidence="1">P2</strain>
    </source>
</reference>
<sequence>MSQDATHDETERPAKRFRHLSYKQSLKDVHLPSALEQTRFDDDIPDNDSHFHQAIAHWRQLNLAPSFIQFANKADGLSASMPLLLHHHGQIVELWITALDAGDIEALKPLLDLLQKLAHDLRMTLGPYFENLVSKLVPLLRRAIPPDALSSLLATFSALFKYIMIPSNDFDVIRRVWASFREALLKCNPEVRQAAAEVWGVLARKLKLPTRIGLVTLLVSDLDGIEDFIPWVIVDACKSVAQSIHTAAPSIVLQMLHCYIDTQEAASELYHVIRRVLTALIHNVNTAEQFSPITTVVLDAFKSAVVSSTEKTARLLPVVVTICSVRHGSRLTSSQLKEVAGTLNNITLTEENRLPLLQLSVSVLVAGDSSLWVTAGKEIIVRSWEMDISFAVELSGSLCELGWGGWKSFGLPPVLKHTHHALQTIPTKMLRLLAWLVQEQKLTTIDAVWKQRTEEWVEKRLLVVNWQSSEEDVGQLCDILALSPLLPSVNRMLGRIVQQVVTTAEPLEDFQRTPYNTSLVLGMCLKSFSGQPKSSKSGIPSFDLAEMCQRWGWSESIADALASLTGSSSGSLSQVPLESTYASLKESLLSHSQALRLNVLRIFSSPLVTKSPEEREVIKRCLQCEKISIDVQGSRERALWIGRLPQIVPDGQSIASDIAVVWLVSQLKVNLRPLWAPTMKALSELSTRCDPVVWSAVFEDLRRLSKGRTLELSPEWTKESLLDDGDDIREEERTWQDPSAHKMRVAVSNWANDRVPRQKIVKIQISSDRFDPISYHTQLLATLGECSPLAEKRNRDLIPLFLSTIPDHESPAKNDRRKLTLWLTLFSKFSNPKALHATGDLQSLYTTLLSHPDRTLQRLALKCMLTYRSPHLTAHQDTLTALLDDTLWRDELTKLNLDEIDDKNRPEFVGTLIRLLYGLMLEKRGNSKTGERRGAVVSAFAGCRDEELGLLVELMLGPLCREDLMNAEGGFINEPVPGSFSEAQQVGYLNLLDSVLRNLGSRLLSFWPVLLGGTLDVLAHAQKRIEAEKNHAETPEPEEESGEEDTKVPANTTRTLKAIRQLSLKRFAQFCKSPVQFDFSPYIYATFRAAISPRLHVLAQENSQAPSALLELFYVWATKPEQAIFLATIDHRTLPNIYECMVSPSVKPSVISRVLDIIESLLSISSSDEEVSRLVLKPYIPKLLESLATAVERSKDVAAASNVLGHRQISILSELAPHLTDAKHASILLTLFSPLLKKLPKVVPETVKANMINIISNLFPLIPDLQDPANPSFHKALMLLSQLMQSLRTRPARLALISAYRKLTEVDSSLSSLSSLINDLNAYSTRRVDEPDFDRRISAFTQLDGDLSRTFTLTQWIPILYNMLHFIRDAEELALRTNSATVLRVFIDAVPKTSDSEWEGILMKNVYPGLKNGLRSKHELVRAEILAVIAHAVTVCRNISTFQEMRILLADGDEEVNFFNNIHHVQIHRRIRALRRFGEWCGEGQLRSSTLADVFLPLIGNYIGSTNSIGHHLVNEAINTTGSIAHHLTWGAYNNLIHRYLRLVKQKDASERVYVRTIVAILDNFHFNMDESVVVEGDADENPETEEPDTKKAQETTRIADSVHSRLLPALLNHLERRDENEDAIRIPIAVGIINVAKHLPDPARTTQVTRLLTILSQAFRSKSQETRDLTRNTLCRIAVTLGPEFLPDIIRELRGALLRGPHLHVLAVVTHALLVHLTSSENSGRFTNFDDCVEDIAYVSAEVIFGESGKNTRSEGFKTKLREVRSSSSKGLDSFFILAKHITSGKISALLYPIRAIMQETETLKILQLVDDVLKKITGGINSNERISPTDLLSLCQTLITQNAKFLQAGPAIKKNRSKKGEDSAIVQLKRTSHVGSNHYANNSFRFVVFGLDLFHTAHKRNRFNFQDPEIIRRLEPMVTVIGNTLYSQTAPVLILGIKAAAVILQCPLRSVEKASPVIVNQIIEIIRATGSTESDVVQAGLRSLSVILRHHDDVQVKEKDLLFLLEFIAPDLEEPTRQGTVFTVLRAIIARRFVVPEMYDLMDNVSEVMVTSQSPQVQEHCRGVLLQFLLEYPQGKNRLKNQMTSLAKNLSYVYESGRTSVLELLGALVNKLEVGLVYQYSDLLFVTLVMAIANDDSTKCREMAAELIKNLYLRLDDSRRKILLSHIHTWISQASQQPLIRVSCQVYGFILPIEDGTPFSDGLLEDVNSILEGCSDGFEEIEEEDGEHEALGKDAWQVPYQALVVLAKLLAKNPELAKDLSRISWSYVVPLLLYPHAWVRTASCRLLGTMLATVPPDAPLENVPPPTSGSPGLFTREWMELVTRKLCAQLKSEHLGEDLSLYIVKNLFYFGRCFSNIPFSTTEDGDDSGNEVQQDSTEGKGRHPLRWLFSRLSFQARSAYVARRNKAFVPYDWARQPSAALKWFAAMVALLSAEVVETFLVHILTPVYRITEDDSVRDSRMDELKLIAIELQDMVRSKVGGSKFAEVYNSIRQGVLGIQRERKIARTLQHTTNPEAAAKRKIQRNVSKKESRKRKGVMFL</sequence>
<comment type="caution">
    <text evidence="1">The sequence shown here is derived from an EMBL/GenBank/DDBJ whole genome shotgun (WGS) entry which is preliminary data.</text>
</comment>
<dbReference type="Proteomes" id="UP000886501">
    <property type="component" value="Unassembled WGS sequence"/>
</dbReference>
<evidence type="ECO:0000313" key="2">
    <source>
        <dbReference type="Proteomes" id="UP000886501"/>
    </source>
</evidence>
<proteinExistence type="predicted"/>
<name>A0ACB6Z8R5_THEGA</name>
<organism evidence="1 2">
    <name type="scientific">Thelephora ganbajun</name>
    <name type="common">Ganba fungus</name>
    <dbReference type="NCBI Taxonomy" id="370292"/>
    <lineage>
        <taxon>Eukaryota</taxon>
        <taxon>Fungi</taxon>
        <taxon>Dikarya</taxon>
        <taxon>Basidiomycota</taxon>
        <taxon>Agaricomycotina</taxon>
        <taxon>Agaricomycetes</taxon>
        <taxon>Thelephorales</taxon>
        <taxon>Thelephoraceae</taxon>
        <taxon>Thelephora</taxon>
    </lineage>
</organism>
<reference evidence="1" key="1">
    <citation type="submission" date="2019-10" db="EMBL/GenBank/DDBJ databases">
        <authorList>
            <consortium name="DOE Joint Genome Institute"/>
            <person name="Kuo A."/>
            <person name="Miyauchi S."/>
            <person name="Kiss E."/>
            <person name="Drula E."/>
            <person name="Kohler A."/>
            <person name="Sanchez-Garcia M."/>
            <person name="Andreopoulos B."/>
            <person name="Barry K.W."/>
            <person name="Bonito G."/>
            <person name="Buee M."/>
            <person name="Carver A."/>
            <person name="Chen C."/>
            <person name="Cichocki N."/>
            <person name="Clum A."/>
            <person name="Culley D."/>
            <person name="Crous P.W."/>
            <person name="Fauchery L."/>
            <person name="Girlanda M."/>
            <person name="Hayes R."/>
            <person name="Keri Z."/>
            <person name="Labutti K."/>
            <person name="Lipzen A."/>
            <person name="Lombard V."/>
            <person name="Magnuson J."/>
            <person name="Maillard F."/>
            <person name="Morin E."/>
            <person name="Murat C."/>
            <person name="Nolan M."/>
            <person name="Ohm R."/>
            <person name="Pangilinan J."/>
            <person name="Pereira M."/>
            <person name="Perotto S."/>
            <person name="Peter M."/>
            <person name="Riley R."/>
            <person name="Sitrit Y."/>
            <person name="Stielow B."/>
            <person name="Szollosi G."/>
            <person name="Zifcakova L."/>
            <person name="Stursova M."/>
            <person name="Spatafora J.W."/>
            <person name="Tedersoo L."/>
            <person name="Vaario L.-M."/>
            <person name="Yamada A."/>
            <person name="Yan M."/>
            <person name="Wang P."/>
            <person name="Xu J."/>
            <person name="Bruns T."/>
            <person name="Baldrian P."/>
            <person name="Vilgalys R."/>
            <person name="Henrissat B."/>
            <person name="Grigoriev I.V."/>
            <person name="Hibbett D."/>
            <person name="Nagy L.G."/>
            <person name="Martin F.M."/>
        </authorList>
    </citation>
    <scope>NUCLEOTIDE SEQUENCE</scope>
    <source>
        <strain evidence="1">P2</strain>
    </source>
</reference>
<keyword evidence="2" id="KW-1185">Reference proteome</keyword>
<gene>
    <name evidence="1" type="ORF">BDM02DRAFT_3189280</name>
</gene>